<keyword evidence="2" id="KW-1185">Reference proteome</keyword>
<reference evidence="1" key="1">
    <citation type="submission" date="2018-05" db="EMBL/GenBank/DDBJ databases">
        <title>Draft genome of Mucuna pruriens seed.</title>
        <authorList>
            <person name="Nnadi N.E."/>
            <person name="Vos R."/>
            <person name="Hasami M.H."/>
            <person name="Devisetty U.K."/>
            <person name="Aguiy J.C."/>
        </authorList>
    </citation>
    <scope>NUCLEOTIDE SEQUENCE [LARGE SCALE GENOMIC DNA]</scope>
    <source>
        <strain evidence="1">JCA_2017</strain>
    </source>
</reference>
<organism evidence="1 2">
    <name type="scientific">Mucuna pruriens</name>
    <name type="common">Velvet bean</name>
    <name type="synonym">Dolichos pruriens</name>
    <dbReference type="NCBI Taxonomy" id="157652"/>
    <lineage>
        <taxon>Eukaryota</taxon>
        <taxon>Viridiplantae</taxon>
        <taxon>Streptophyta</taxon>
        <taxon>Embryophyta</taxon>
        <taxon>Tracheophyta</taxon>
        <taxon>Spermatophyta</taxon>
        <taxon>Magnoliopsida</taxon>
        <taxon>eudicotyledons</taxon>
        <taxon>Gunneridae</taxon>
        <taxon>Pentapetalae</taxon>
        <taxon>rosids</taxon>
        <taxon>fabids</taxon>
        <taxon>Fabales</taxon>
        <taxon>Fabaceae</taxon>
        <taxon>Papilionoideae</taxon>
        <taxon>50 kb inversion clade</taxon>
        <taxon>NPAAA clade</taxon>
        <taxon>indigoferoid/millettioid clade</taxon>
        <taxon>Phaseoleae</taxon>
        <taxon>Mucuna</taxon>
    </lineage>
</organism>
<dbReference type="Proteomes" id="UP000257109">
    <property type="component" value="Unassembled WGS sequence"/>
</dbReference>
<evidence type="ECO:0000313" key="1">
    <source>
        <dbReference type="EMBL" id="RDX64411.1"/>
    </source>
</evidence>
<accession>A0A371EEF7</accession>
<dbReference type="AlphaFoldDB" id="A0A371EEF7"/>
<name>A0A371EEF7_MUCPR</name>
<dbReference type="InterPro" id="IPR036875">
    <property type="entry name" value="Znf_CCHC_sf"/>
</dbReference>
<dbReference type="GO" id="GO:0008270">
    <property type="term" value="F:zinc ion binding"/>
    <property type="evidence" value="ECO:0007669"/>
    <property type="project" value="InterPro"/>
</dbReference>
<sequence>MVEDKVVIFGPNELPNLVGCKKLRHIEGSDLPRDDSMFESWDDEYSLIMTWLWNSMTLEICYIPPFMQYRRSLISSSNIGSAMVIRKSSIKGSISEGKPFTKSSRGKYCTYCKQPGHTKDTCYKLYGKENVLE</sequence>
<proteinExistence type="predicted"/>
<feature type="non-terminal residue" evidence="1">
    <location>
        <position position="1"/>
    </location>
</feature>
<evidence type="ECO:0000313" key="2">
    <source>
        <dbReference type="Proteomes" id="UP000257109"/>
    </source>
</evidence>
<comment type="caution">
    <text evidence="1">The sequence shown here is derived from an EMBL/GenBank/DDBJ whole genome shotgun (WGS) entry which is preliminary data.</text>
</comment>
<evidence type="ECO:0008006" key="3">
    <source>
        <dbReference type="Google" id="ProtNLM"/>
    </source>
</evidence>
<dbReference type="GO" id="GO:0003676">
    <property type="term" value="F:nucleic acid binding"/>
    <property type="evidence" value="ECO:0007669"/>
    <property type="project" value="InterPro"/>
</dbReference>
<dbReference type="OrthoDB" id="1746033at2759"/>
<gene>
    <name evidence="1" type="ORF">CR513_57037</name>
</gene>
<dbReference type="SUPFAM" id="SSF57756">
    <property type="entry name" value="Retrovirus zinc finger-like domains"/>
    <property type="match status" value="1"/>
</dbReference>
<dbReference type="EMBL" id="QJKJ01014396">
    <property type="protein sequence ID" value="RDX64411.1"/>
    <property type="molecule type" value="Genomic_DNA"/>
</dbReference>
<protein>
    <recommendedName>
        <fullName evidence="3">CCHC-type domain-containing protein</fullName>
    </recommendedName>
</protein>